<keyword evidence="5" id="KW-0496">Mitochondrion</keyword>
<dbReference type="InterPro" id="IPR005122">
    <property type="entry name" value="Uracil-DNA_glycosylase-like"/>
</dbReference>
<reference evidence="10 11" key="2">
    <citation type="journal article" date="2022" name="Mol. Biol. Evol.">
        <title>Comparative Genomics Reveals Insights into the Divergent Evolution of Astigmatic Mites and Household Pest Adaptations.</title>
        <authorList>
            <person name="Xiong Q."/>
            <person name="Wan A.T."/>
            <person name="Liu X."/>
            <person name="Fung C.S."/>
            <person name="Xiao X."/>
            <person name="Malainual N."/>
            <person name="Hou J."/>
            <person name="Wang L."/>
            <person name="Wang M."/>
            <person name="Yang K.Y."/>
            <person name="Cui Y."/>
            <person name="Leung E.L."/>
            <person name="Nong W."/>
            <person name="Shin S.K."/>
            <person name="Au S.W."/>
            <person name="Jeong K.Y."/>
            <person name="Chew F.T."/>
            <person name="Hui J.H."/>
            <person name="Leung T.F."/>
            <person name="Tungtrongchitr A."/>
            <person name="Zhong N."/>
            <person name="Liu Z."/>
            <person name="Tsui S.K."/>
        </authorList>
    </citation>
    <scope>NUCLEOTIDE SEQUENCE [LARGE SCALE GENOMIC DNA]</scope>
    <source>
        <strain evidence="10">Derp</strain>
    </source>
</reference>
<name>A0ABQ8J2I0_DERPT</name>
<dbReference type="NCBIfam" id="NF003592">
    <property type="entry name" value="PRK05254.1-5"/>
    <property type="match status" value="1"/>
</dbReference>
<dbReference type="SMART" id="SM00987">
    <property type="entry name" value="UreE_C"/>
    <property type="match status" value="1"/>
</dbReference>
<evidence type="ECO:0000256" key="6">
    <source>
        <dbReference type="PROSITE-ProRule" id="PRU10072"/>
    </source>
</evidence>
<feature type="compositionally biased region" description="Basic and acidic residues" evidence="8">
    <location>
        <begin position="81"/>
        <end position="99"/>
    </location>
</feature>
<evidence type="ECO:0000256" key="2">
    <source>
        <dbReference type="ARBA" id="ARBA00022763"/>
    </source>
</evidence>
<dbReference type="NCBIfam" id="NF003591">
    <property type="entry name" value="PRK05254.1-4"/>
    <property type="match status" value="1"/>
</dbReference>
<gene>
    <name evidence="10" type="ORF">DERP_011889</name>
</gene>
<dbReference type="NCBIfam" id="TIGR00628">
    <property type="entry name" value="ung"/>
    <property type="match status" value="1"/>
</dbReference>
<dbReference type="CDD" id="cd10027">
    <property type="entry name" value="UDG-F1-like"/>
    <property type="match status" value="1"/>
</dbReference>
<dbReference type="EC" id="3.2.2.27" evidence="5 7"/>
<dbReference type="SMART" id="SM00986">
    <property type="entry name" value="UDG"/>
    <property type="match status" value="1"/>
</dbReference>
<evidence type="ECO:0000259" key="9">
    <source>
        <dbReference type="SMART" id="SM00986"/>
    </source>
</evidence>
<organism evidence="10 11">
    <name type="scientific">Dermatophagoides pteronyssinus</name>
    <name type="common">European house dust mite</name>
    <dbReference type="NCBI Taxonomy" id="6956"/>
    <lineage>
        <taxon>Eukaryota</taxon>
        <taxon>Metazoa</taxon>
        <taxon>Ecdysozoa</taxon>
        <taxon>Arthropoda</taxon>
        <taxon>Chelicerata</taxon>
        <taxon>Arachnida</taxon>
        <taxon>Acari</taxon>
        <taxon>Acariformes</taxon>
        <taxon>Sarcoptiformes</taxon>
        <taxon>Astigmata</taxon>
        <taxon>Psoroptidia</taxon>
        <taxon>Analgoidea</taxon>
        <taxon>Pyroglyphidae</taxon>
        <taxon>Dermatophagoidinae</taxon>
        <taxon>Dermatophagoides</taxon>
    </lineage>
</organism>
<keyword evidence="2 5" id="KW-0227">DNA damage</keyword>
<keyword evidence="4 5" id="KW-0234">DNA repair</keyword>
<evidence type="ECO:0000256" key="4">
    <source>
        <dbReference type="ARBA" id="ARBA00023204"/>
    </source>
</evidence>
<keyword evidence="3 5" id="KW-0378">Hydrolase</keyword>
<evidence type="ECO:0000313" key="11">
    <source>
        <dbReference type="Proteomes" id="UP000887458"/>
    </source>
</evidence>
<comment type="subcellular location">
    <subcellularLocation>
        <location evidence="5">Mitochondrion</location>
    </subcellularLocation>
    <subcellularLocation>
        <location evidence="5">Nucleus</location>
    </subcellularLocation>
</comment>
<dbReference type="PROSITE" id="PS00130">
    <property type="entry name" value="U_DNA_GLYCOSYLASE"/>
    <property type="match status" value="1"/>
</dbReference>
<evidence type="ECO:0000313" key="10">
    <source>
        <dbReference type="EMBL" id="KAH9416774.1"/>
    </source>
</evidence>
<dbReference type="InterPro" id="IPR036895">
    <property type="entry name" value="Uracil-DNA_glycosylase-like_sf"/>
</dbReference>
<evidence type="ECO:0000256" key="1">
    <source>
        <dbReference type="ARBA" id="ARBA00008184"/>
    </source>
</evidence>
<evidence type="ECO:0000256" key="8">
    <source>
        <dbReference type="SAM" id="MobiDB-lite"/>
    </source>
</evidence>
<comment type="caution">
    <text evidence="10">The sequence shown here is derived from an EMBL/GenBank/DDBJ whole genome shotgun (WGS) entry which is preliminary data.</text>
</comment>
<dbReference type="NCBIfam" id="NF003589">
    <property type="entry name" value="PRK05254.1-2"/>
    <property type="match status" value="1"/>
</dbReference>
<comment type="similarity">
    <text evidence="1 5 7">Belongs to the uracil-DNA glycosylase (UDG) superfamily. UNG family.</text>
</comment>
<dbReference type="HAMAP" id="MF_00148">
    <property type="entry name" value="UDG"/>
    <property type="match status" value="1"/>
</dbReference>
<dbReference type="EMBL" id="NJHN03000086">
    <property type="protein sequence ID" value="KAH9416774.1"/>
    <property type="molecule type" value="Genomic_DNA"/>
</dbReference>
<accession>A0ABQ8J2I0</accession>
<dbReference type="Pfam" id="PF03167">
    <property type="entry name" value="UDG"/>
    <property type="match status" value="1"/>
</dbReference>
<evidence type="ECO:0000256" key="3">
    <source>
        <dbReference type="ARBA" id="ARBA00022801"/>
    </source>
</evidence>
<keyword evidence="11" id="KW-1185">Reference proteome</keyword>
<dbReference type="Gene3D" id="3.40.470.10">
    <property type="entry name" value="Uracil-DNA glycosylase-like domain"/>
    <property type="match status" value="1"/>
</dbReference>
<comment type="function">
    <text evidence="5 7">Excises uracil residues from the DNA which can arise as a result of misincorporation of dUMP residues by DNA polymerase or due to deamination of cytosine.</text>
</comment>
<dbReference type="Proteomes" id="UP000887458">
    <property type="component" value="Unassembled WGS sequence"/>
</dbReference>
<comment type="catalytic activity">
    <reaction evidence="5 7">
        <text>Hydrolyzes single-stranded DNA or mismatched double-stranded DNA and polynucleotides, releasing free uracil.</text>
        <dbReference type="EC" id="3.2.2.27"/>
    </reaction>
</comment>
<feature type="region of interest" description="Disordered" evidence="8">
    <location>
        <begin position="75"/>
        <end position="99"/>
    </location>
</feature>
<evidence type="ECO:0000256" key="5">
    <source>
        <dbReference type="HAMAP-Rule" id="MF_03166"/>
    </source>
</evidence>
<dbReference type="PANTHER" id="PTHR11264">
    <property type="entry name" value="URACIL-DNA GLYCOSYLASE"/>
    <property type="match status" value="1"/>
</dbReference>
<evidence type="ECO:0000256" key="7">
    <source>
        <dbReference type="RuleBase" id="RU003780"/>
    </source>
</evidence>
<dbReference type="InterPro" id="IPR002043">
    <property type="entry name" value="UDG_fam1"/>
</dbReference>
<feature type="active site" description="Proton acceptor" evidence="5 6">
    <location>
        <position position="167"/>
    </location>
</feature>
<dbReference type="SUPFAM" id="SSF52141">
    <property type="entry name" value="Uracil-DNA glycosylase-like"/>
    <property type="match status" value="1"/>
</dbReference>
<dbReference type="PANTHER" id="PTHR11264:SF0">
    <property type="entry name" value="URACIL-DNA GLYCOSYLASE"/>
    <property type="match status" value="1"/>
</dbReference>
<reference evidence="10 11" key="1">
    <citation type="journal article" date="2018" name="J. Allergy Clin. Immunol.">
        <title>High-quality assembly of Dermatophagoides pteronyssinus genome and transcriptome reveals a wide range of novel allergens.</title>
        <authorList>
            <person name="Liu X.Y."/>
            <person name="Yang K.Y."/>
            <person name="Wang M.Q."/>
            <person name="Kwok J.S."/>
            <person name="Zeng X."/>
            <person name="Yang Z."/>
            <person name="Xiao X.J."/>
            <person name="Lau C.P."/>
            <person name="Li Y."/>
            <person name="Huang Z.M."/>
            <person name="Ba J.G."/>
            <person name="Yim A.K."/>
            <person name="Ouyang C.Y."/>
            <person name="Ngai S.M."/>
            <person name="Chan T.F."/>
            <person name="Leung E.L."/>
            <person name="Liu L."/>
            <person name="Liu Z.G."/>
            <person name="Tsui S.K."/>
        </authorList>
    </citation>
    <scope>NUCLEOTIDE SEQUENCE [LARGE SCALE GENOMIC DNA]</scope>
    <source>
        <strain evidence="10">Derp</strain>
    </source>
</reference>
<keyword evidence="5" id="KW-0539">Nucleus</keyword>
<proteinExistence type="inferred from homology"/>
<feature type="domain" description="Uracil-DNA glycosylase-like" evidence="9">
    <location>
        <begin position="152"/>
        <end position="313"/>
    </location>
</feature>
<dbReference type="InterPro" id="IPR018085">
    <property type="entry name" value="Ura-DNA_Glyclase_AS"/>
</dbReference>
<sequence>MFHIAVPSTYEMIIISWQTKLSLARQINLRATKSKNSTKKMSKQKTITNFFKRKIIDEIDNGAISKKHCINAVVGGGDDSSNDKRSNDNSGDNRNDDDRRRVACGYISTKWYKIFEQEFQKQYFKNLEKFIENERNSHTIYPPENQVFSWSFHCDIDNVKVIILGQDPYHGPRQANGLAFSVERNVAKPPSLINIFKEIKNEYPEFQIPSHGDLKQWSNQGVLLLNASLTVRSNQPNSHSNHGWEQFTDSIIRYLNQHYSNRVFLLWGSYAHKKGSFIDSKKHLVLKSVHPSPLSAMRGFFGCNHFKQCNDYLQKHNIKPIDWTKLD</sequence>
<dbReference type="NCBIfam" id="NF003588">
    <property type="entry name" value="PRK05254.1-1"/>
    <property type="match status" value="1"/>
</dbReference>
<protein>
    <recommendedName>
        <fullName evidence="5 7">Uracil-DNA glycosylase</fullName>
        <shortName evidence="5">UDG</shortName>
        <ecNumber evidence="5 7">3.2.2.27</ecNumber>
    </recommendedName>
</protein>